<comment type="caution">
    <text evidence="1">The sequence shown here is derived from an EMBL/GenBank/DDBJ whole genome shotgun (WGS) entry which is preliminary data.</text>
</comment>
<feature type="non-terminal residue" evidence="1">
    <location>
        <position position="1"/>
    </location>
</feature>
<evidence type="ECO:0000313" key="2">
    <source>
        <dbReference type="Proteomes" id="UP001266305"/>
    </source>
</evidence>
<evidence type="ECO:0000313" key="1">
    <source>
        <dbReference type="EMBL" id="KAK2089441.1"/>
    </source>
</evidence>
<proteinExistence type="predicted"/>
<dbReference type="EMBL" id="JASSZA010000018">
    <property type="protein sequence ID" value="KAK2089441.1"/>
    <property type="molecule type" value="Genomic_DNA"/>
</dbReference>
<reference evidence="1 2" key="1">
    <citation type="submission" date="2023-05" db="EMBL/GenBank/DDBJ databases">
        <title>B98-5 Cell Line De Novo Hybrid Assembly: An Optical Mapping Approach.</title>
        <authorList>
            <person name="Kananen K."/>
            <person name="Auerbach J.A."/>
            <person name="Kautto E."/>
            <person name="Blachly J.S."/>
        </authorList>
    </citation>
    <scope>NUCLEOTIDE SEQUENCE [LARGE SCALE GENOMIC DNA]</scope>
    <source>
        <strain evidence="1">B95-8</strain>
        <tissue evidence="1">Cell line</tissue>
    </source>
</reference>
<organism evidence="1 2">
    <name type="scientific">Saguinus oedipus</name>
    <name type="common">Cotton-top tamarin</name>
    <name type="synonym">Oedipomidas oedipus</name>
    <dbReference type="NCBI Taxonomy" id="9490"/>
    <lineage>
        <taxon>Eukaryota</taxon>
        <taxon>Metazoa</taxon>
        <taxon>Chordata</taxon>
        <taxon>Craniata</taxon>
        <taxon>Vertebrata</taxon>
        <taxon>Euteleostomi</taxon>
        <taxon>Mammalia</taxon>
        <taxon>Eutheria</taxon>
        <taxon>Euarchontoglires</taxon>
        <taxon>Primates</taxon>
        <taxon>Haplorrhini</taxon>
        <taxon>Platyrrhini</taxon>
        <taxon>Cebidae</taxon>
        <taxon>Callitrichinae</taxon>
        <taxon>Saguinus</taxon>
    </lineage>
</organism>
<sequence length="61" mass="7202">HPTTVTTELDTQQQLLQSKLLNKSHYRTPYPKTVTTEHLPNINHYRAHIQQQSPIEHLFNN</sequence>
<gene>
    <name evidence="1" type="ORF">P7K49_032107</name>
</gene>
<dbReference type="Proteomes" id="UP001266305">
    <property type="component" value="Unassembled WGS sequence"/>
</dbReference>
<protein>
    <submittedName>
        <fullName evidence="1">Uncharacterized protein</fullName>
    </submittedName>
</protein>
<accession>A0ABQ9TXC3</accession>
<name>A0ABQ9TXC3_SAGOE</name>
<keyword evidence="2" id="KW-1185">Reference proteome</keyword>
<feature type="non-terminal residue" evidence="1">
    <location>
        <position position="61"/>
    </location>
</feature>